<name>A0A918XXG5_9PROT</name>
<dbReference type="GO" id="GO:0005506">
    <property type="term" value="F:iron ion binding"/>
    <property type="evidence" value="ECO:0007669"/>
    <property type="project" value="InterPro"/>
</dbReference>
<dbReference type="Gene3D" id="3.90.1010.10">
    <property type="match status" value="1"/>
</dbReference>
<dbReference type="GO" id="GO:0016226">
    <property type="term" value="P:iron-sulfur cluster assembly"/>
    <property type="evidence" value="ECO:0007669"/>
    <property type="project" value="InterPro"/>
</dbReference>
<dbReference type="SUPFAM" id="SSF82649">
    <property type="entry name" value="SufE/NifU"/>
    <property type="match status" value="1"/>
</dbReference>
<feature type="domain" description="NIF system FeS cluster assembly NifU N-terminal" evidence="1">
    <location>
        <begin position="8"/>
        <end position="96"/>
    </location>
</feature>
<dbReference type="AlphaFoldDB" id="A0A918XXG5"/>
<organism evidence="2 3">
    <name type="scientific">Thalassobaculum fulvum</name>
    <dbReference type="NCBI Taxonomy" id="1633335"/>
    <lineage>
        <taxon>Bacteria</taxon>
        <taxon>Pseudomonadati</taxon>
        <taxon>Pseudomonadota</taxon>
        <taxon>Alphaproteobacteria</taxon>
        <taxon>Rhodospirillales</taxon>
        <taxon>Thalassobaculaceae</taxon>
        <taxon>Thalassobaculum</taxon>
    </lineage>
</organism>
<dbReference type="CDD" id="cd06664">
    <property type="entry name" value="IscU_like"/>
    <property type="match status" value="1"/>
</dbReference>
<dbReference type="InterPro" id="IPR002871">
    <property type="entry name" value="NIF_FeS_clus_asmbl_NifU_N"/>
</dbReference>
<keyword evidence="3" id="KW-1185">Reference proteome</keyword>
<dbReference type="GO" id="GO:0051536">
    <property type="term" value="F:iron-sulfur cluster binding"/>
    <property type="evidence" value="ECO:0007669"/>
    <property type="project" value="InterPro"/>
</dbReference>
<dbReference type="EMBL" id="BMZS01000015">
    <property type="protein sequence ID" value="GHD62701.1"/>
    <property type="molecule type" value="Genomic_DNA"/>
</dbReference>
<accession>A0A918XXG5</accession>
<reference evidence="2" key="2">
    <citation type="submission" date="2020-09" db="EMBL/GenBank/DDBJ databases">
        <authorList>
            <person name="Sun Q."/>
            <person name="Kim S."/>
        </authorList>
    </citation>
    <scope>NUCLEOTIDE SEQUENCE</scope>
    <source>
        <strain evidence="2">KCTC 42651</strain>
    </source>
</reference>
<evidence type="ECO:0000259" key="1">
    <source>
        <dbReference type="Pfam" id="PF01592"/>
    </source>
</evidence>
<reference evidence="2" key="1">
    <citation type="journal article" date="2014" name="Int. J. Syst. Evol. Microbiol.">
        <title>Complete genome sequence of Corynebacterium casei LMG S-19264T (=DSM 44701T), isolated from a smear-ripened cheese.</title>
        <authorList>
            <consortium name="US DOE Joint Genome Institute (JGI-PGF)"/>
            <person name="Walter F."/>
            <person name="Albersmeier A."/>
            <person name="Kalinowski J."/>
            <person name="Ruckert C."/>
        </authorList>
    </citation>
    <scope>NUCLEOTIDE SEQUENCE</scope>
    <source>
        <strain evidence="2">KCTC 42651</strain>
    </source>
</reference>
<proteinExistence type="predicted"/>
<dbReference type="Proteomes" id="UP000630353">
    <property type="component" value="Unassembled WGS sequence"/>
</dbReference>
<sequence>MTTLDTVYQDRLLDLAAEIARDGHAVPDPTATGSAYSRACGSRIEIAIVLDGDRIADYGQRVEACALGSAAASVVGAAIVGRSVAEVRQAAAEMAAMLTRDGPPPGGAFADLAALAPARGFTNRHGSMQLAFKALEKAFRSAGV</sequence>
<gene>
    <name evidence="2" type="ORF">GCM10017083_51810</name>
</gene>
<dbReference type="Pfam" id="PF01592">
    <property type="entry name" value="NifU_N"/>
    <property type="match status" value="1"/>
</dbReference>
<evidence type="ECO:0000313" key="2">
    <source>
        <dbReference type="EMBL" id="GHD62701.1"/>
    </source>
</evidence>
<protein>
    <recommendedName>
        <fullName evidence="1">NIF system FeS cluster assembly NifU N-terminal domain-containing protein</fullName>
    </recommendedName>
</protein>
<comment type="caution">
    <text evidence="2">The sequence shown here is derived from an EMBL/GenBank/DDBJ whole genome shotgun (WGS) entry which is preliminary data.</text>
</comment>
<evidence type="ECO:0000313" key="3">
    <source>
        <dbReference type="Proteomes" id="UP000630353"/>
    </source>
</evidence>
<dbReference type="RefSeq" id="WP_189995239.1">
    <property type="nucleotide sequence ID" value="NZ_BMZS01000015.1"/>
</dbReference>